<dbReference type="EMBL" id="JBHTJA010000019">
    <property type="protein sequence ID" value="MFD0901289.1"/>
    <property type="molecule type" value="Genomic_DNA"/>
</dbReference>
<dbReference type="SUPFAM" id="SSF54593">
    <property type="entry name" value="Glyoxalase/Bleomycin resistance protein/Dihydroxybiphenyl dioxygenase"/>
    <property type="match status" value="1"/>
</dbReference>
<dbReference type="Gene3D" id="3.10.180.10">
    <property type="entry name" value="2,3-Dihydroxybiphenyl 1,2-Dioxygenase, domain 1"/>
    <property type="match status" value="1"/>
</dbReference>
<dbReference type="InterPro" id="IPR029068">
    <property type="entry name" value="Glyas_Bleomycin-R_OHBP_Dase"/>
</dbReference>
<keyword evidence="3" id="KW-1185">Reference proteome</keyword>
<sequence length="153" mass="16442">MSTPEIDRTIYPMPMFATFQVTDLAAAEAFYNAAGFVSLATVPGLDGDPVVVHLRRMKYQDILIVPGEPRRGSATVGFQAGGQDLAELAAALRAALPDGARVEGPADTPWFTSDLTIDDPDGNRIILTALREAEREAAFAWSKEFGGDFIVPD</sequence>
<comment type="caution">
    <text evidence="2">The sequence shown here is derived from an EMBL/GenBank/DDBJ whole genome shotgun (WGS) entry which is preliminary data.</text>
</comment>
<gene>
    <name evidence="2" type="ORF">ACFQ11_12880</name>
</gene>
<protein>
    <submittedName>
        <fullName evidence="2">VOC family protein</fullName>
    </submittedName>
</protein>
<evidence type="ECO:0000313" key="2">
    <source>
        <dbReference type="EMBL" id="MFD0901289.1"/>
    </source>
</evidence>
<organism evidence="2 3">
    <name type="scientific">Actinomadura sediminis</name>
    <dbReference type="NCBI Taxonomy" id="1038904"/>
    <lineage>
        <taxon>Bacteria</taxon>
        <taxon>Bacillati</taxon>
        <taxon>Actinomycetota</taxon>
        <taxon>Actinomycetes</taxon>
        <taxon>Streptosporangiales</taxon>
        <taxon>Thermomonosporaceae</taxon>
        <taxon>Actinomadura</taxon>
    </lineage>
</organism>
<feature type="domain" description="VOC" evidence="1">
    <location>
        <begin position="13"/>
        <end position="130"/>
    </location>
</feature>
<evidence type="ECO:0000259" key="1">
    <source>
        <dbReference type="PROSITE" id="PS51819"/>
    </source>
</evidence>
<reference evidence="3" key="1">
    <citation type="journal article" date="2019" name="Int. J. Syst. Evol. Microbiol.">
        <title>The Global Catalogue of Microorganisms (GCM) 10K type strain sequencing project: providing services to taxonomists for standard genome sequencing and annotation.</title>
        <authorList>
            <consortium name="The Broad Institute Genomics Platform"/>
            <consortium name="The Broad Institute Genome Sequencing Center for Infectious Disease"/>
            <person name="Wu L."/>
            <person name="Ma J."/>
        </authorList>
    </citation>
    <scope>NUCLEOTIDE SEQUENCE [LARGE SCALE GENOMIC DNA]</scope>
    <source>
        <strain evidence="3">JCM 31202</strain>
    </source>
</reference>
<evidence type="ECO:0000313" key="3">
    <source>
        <dbReference type="Proteomes" id="UP001596972"/>
    </source>
</evidence>
<dbReference type="RefSeq" id="WP_378298509.1">
    <property type="nucleotide sequence ID" value="NZ_JBHTJA010000019.1"/>
</dbReference>
<dbReference type="InterPro" id="IPR037523">
    <property type="entry name" value="VOC_core"/>
</dbReference>
<dbReference type="PROSITE" id="PS51819">
    <property type="entry name" value="VOC"/>
    <property type="match status" value="1"/>
</dbReference>
<accession>A0ABW3ERT8</accession>
<proteinExistence type="predicted"/>
<name>A0ABW3ERT8_9ACTN</name>
<dbReference type="Proteomes" id="UP001596972">
    <property type="component" value="Unassembled WGS sequence"/>
</dbReference>